<keyword evidence="2" id="KW-0255">Endonuclease</keyword>
<feature type="domain" description="Putative restriction endonuclease" evidence="1">
    <location>
        <begin position="17"/>
        <end position="186"/>
    </location>
</feature>
<evidence type="ECO:0000313" key="2">
    <source>
        <dbReference type="EMBL" id="UXY19505.1"/>
    </source>
</evidence>
<keyword evidence="2" id="KW-0540">Nuclease</keyword>
<sequence>MTATAHEPLTQEEDLLEGFLALETPEGFRAELIDREIVVTPPPDGEHEHYISRIVRQVLRRSETDMDFSGNKGLMLKSGEACPKDHVIPDVTFAPLELGLFRTADSWMPCDEVAMVVEVTSTKPQTDRVAKRRCHARGGVPLYLLVDREDSMVTLFSDPDKDDYRRLPKRVFGDPLPLPEPFAFSLETKDFL</sequence>
<name>A0ABY6DYK7_9ACTN</name>
<dbReference type="GO" id="GO:0004519">
    <property type="term" value="F:endonuclease activity"/>
    <property type="evidence" value="ECO:0007669"/>
    <property type="project" value="UniProtKB-KW"/>
</dbReference>
<dbReference type="InterPro" id="IPR011335">
    <property type="entry name" value="Restrct_endonuc-II-like"/>
</dbReference>
<dbReference type="EMBL" id="CP106793">
    <property type="protein sequence ID" value="UXY19505.1"/>
    <property type="molecule type" value="Genomic_DNA"/>
</dbReference>
<dbReference type="RefSeq" id="WP_263229641.1">
    <property type="nucleotide sequence ID" value="NZ_CP106793.1"/>
</dbReference>
<accession>A0ABY6DYK7</accession>
<organism evidence="2 3">
    <name type="scientific">Streptomyces cynarae</name>
    <dbReference type="NCBI Taxonomy" id="2981134"/>
    <lineage>
        <taxon>Bacteria</taxon>
        <taxon>Bacillati</taxon>
        <taxon>Actinomycetota</taxon>
        <taxon>Actinomycetes</taxon>
        <taxon>Kitasatosporales</taxon>
        <taxon>Streptomycetaceae</taxon>
        <taxon>Streptomyces</taxon>
    </lineage>
</organism>
<reference evidence="2" key="1">
    <citation type="submission" date="2022-10" db="EMBL/GenBank/DDBJ databases">
        <authorList>
            <person name="Mo P."/>
        </authorList>
    </citation>
    <scope>NUCLEOTIDE SEQUENCE</scope>
    <source>
        <strain evidence="2">HUAS 13-4</strain>
    </source>
</reference>
<dbReference type="Gene3D" id="3.90.1570.10">
    <property type="entry name" value="tt1808, chain A"/>
    <property type="match status" value="1"/>
</dbReference>
<keyword evidence="3" id="KW-1185">Reference proteome</keyword>
<dbReference type="CDD" id="cd06260">
    <property type="entry name" value="DUF820-like"/>
    <property type="match status" value="1"/>
</dbReference>
<dbReference type="Pfam" id="PF05685">
    <property type="entry name" value="Uma2"/>
    <property type="match status" value="1"/>
</dbReference>
<dbReference type="Proteomes" id="UP001061298">
    <property type="component" value="Chromosome"/>
</dbReference>
<keyword evidence="2" id="KW-0378">Hydrolase</keyword>
<dbReference type="PANTHER" id="PTHR35400:SF3">
    <property type="entry name" value="SLL1072 PROTEIN"/>
    <property type="match status" value="1"/>
</dbReference>
<evidence type="ECO:0000259" key="1">
    <source>
        <dbReference type="Pfam" id="PF05685"/>
    </source>
</evidence>
<dbReference type="SUPFAM" id="SSF52980">
    <property type="entry name" value="Restriction endonuclease-like"/>
    <property type="match status" value="1"/>
</dbReference>
<evidence type="ECO:0000313" key="3">
    <source>
        <dbReference type="Proteomes" id="UP001061298"/>
    </source>
</evidence>
<dbReference type="InterPro" id="IPR012296">
    <property type="entry name" value="Nuclease_put_TT1808"/>
</dbReference>
<protein>
    <submittedName>
        <fullName evidence="2">Uma2 family endonuclease</fullName>
    </submittedName>
</protein>
<proteinExistence type="predicted"/>
<gene>
    <name evidence="2" type="ORF">N8I84_12775</name>
</gene>
<dbReference type="PANTHER" id="PTHR35400">
    <property type="entry name" value="SLR1083 PROTEIN"/>
    <property type="match status" value="1"/>
</dbReference>
<dbReference type="InterPro" id="IPR008538">
    <property type="entry name" value="Uma2"/>
</dbReference>